<reference evidence="3 4" key="1">
    <citation type="journal article" date="2018" name="ACS Chem. Biol.">
        <title>Ketoreductase domain dysfunction expands chemodiversity: malyngamide biosynthesis in the cyanobacterium Okeania hirsuta.</title>
        <authorList>
            <person name="Moss N.A."/>
            <person name="Leao T."/>
            <person name="Rankin M."/>
            <person name="McCullough T.M."/>
            <person name="Qu P."/>
            <person name="Korobeynikov A."/>
            <person name="Smith J.L."/>
            <person name="Gerwick L."/>
            <person name="Gerwick W.H."/>
        </authorList>
    </citation>
    <scope>NUCLEOTIDE SEQUENCE [LARGE SCALE GENOMIC DNA]</scope>
    <source>
        <strain evidence="3 4">PAB10Feb10-1</strain>
    </source>
</reference>
<sequence length="135" mass="15803">MKRQSFSLLLLGIVATILFANPVKVDAHPKNLNLTPEQKTQWEEIRAQSKAQMQNILTPEQQQQLQTLTSQGQRPRRAMKQLNLSEEQKTQMREIMQSSRQQMANILTEEQREQFRQQMQRRGRRSQESGVGSQK</sequence>
<evidence type="ECO:0000313" key="4">
    <source>
        <dbReference type="Proteomes" id="UP000269154"/>
    </source>
</evidence>
<evidence type="ECO:0000256" key="2">
    <source>
        <dbReference type="SAM" id="SignalP"/>
    </source>
</evidence>
<evidence type="ECO:0000313" key="3">
    <source>
        <dbReference type="EMBL" id="RQH27990.1"/>
    </source>
</evidence>
<dbReference type="GO" id="GO:0030288">
    <property type="term" value="C:outer membrane-bounded periplasmic space"/>
    <property type="evidence" value="ECO:0007669"/>
    <property type="project" value="TreeGrafter"/>
</dbReference>
<dbReference type="Gene3D" id="1.20.120.1490">
    <property type="match status" value="1"/>
</dbReference>
<feature type="region of interest" description="Disordered" evidence="1">
    <location>
        <begin position="61"/>
        <end position="90"/>
    </location>
</feature>
<feature type="chain" id="PRO_5018331008" description="P pilus assembly/Cpx signaling pathway, periplasmic inhibitor/zinc-resistance associated protein" evidence="2">
    <location>
        <begin position="21"/>
        <end position="135"/>
    </location>
</feature>
<organism evidence="3 4">
    <name type="scientific">Okeania hirsuta</name>
    <dbReference type="NCBI Taxonomy" id="1458930"/>
    <lineage>
        <taxon>Bacteria</taxon>
        <taxon>Bacillati</taxon>
        <taxon>Cyanobacteriota</taxon>
        <taxon>Cyanophyceae</taxon>
        <taxon>Oscillatoriophycideae</taxon>
        <taxon>Oscillatoriales</taxon>
        <taxon>Microcoleaceae</taxon>
        <taxon>Okeania</taxon>
    </lineage>
</organism>
<proteinExistence type="predicted"/>
<dbReference type="GO" id="GO:0051082">
    <property type="term" value="F:unfolded protein binding"/>
    <property type="evidence" value="ECO:0007669"/>
    <property type="project" value="TreeGrafter"/>
</dbReference>
<dbReference type="InterPro" id="IPR052211">
    <property type="entry name" value="Cpx_auxiliary_protein"/>
</dbReference>
<feature type="region of interest" description="Disordered" evidence="1">
    <location>
        <begin position="106"/>
        <end position="135"/>
    </location>
</feature>
<dbReference type="PANTHER" id="PTHR38102:SF1">
    <property type="entry name" value="PERIPLASMIC CHAPERONE SPY"/>
    <property type="match status" value="1"/>
</dbReference>
<feature type="signal peptide" evidence="2">
    <location>
        <begin position="1"/>
        <end position="20"/>
    </location>
</feature>
<feature type="compositionally biased region" description="Low complexity" evidence="1">
    <location>
        <begin position="61"/>
        <end position="73"/>
    </location>
</feature>
<keyword evidence="2" id="KW-0732">Signal</keyword>
<evidence type="ECO:0008006" key="5">
    <source>
        <dbReference type="Google" id="ProtNLM"/>
    </source>
</evidence>
<dbReference type="OrthoDB" id="39669at1150"/>
<accession>A0A3N6NJX9</accession>
<dbReference type="RefSeq" id="WP_124146277.1">
    <property type="nucleotide sequence ID" value="NZ_CAWOKI010000148.1"/>
</dbReference>
<dbReference type="EMBL" id="RCBY01000222">
    <property type="protein sequence ID" value="RQH27990.1"/>
    <property type="molecule type" value="Genomic_DNA"/>
</dbReference>
<comment type="caution">
    <text evidence="3">The sequence shown here is derived from an EMBL/GenBank/DDBJ whole genome shotgun (WGS) entry which is preliminary data.</text>
</comment>
<keyword evidence="4" id="KW-1185">Reference proteome</keyword>
<evidence type="ECO:0000256" key="1">
    <source>
        <dbReference type="SAM" id="MobiDB-lite"/>
    </source>
</evidence>
<gene>
    <name evidence="3" type="ORF">D5R40_26180</name>
</gene>
<protein>
    <recommendedName>
        <fullName evidence="5">P pilus assembly/Cpx signaling pathway, periplasmic inhibitor/zinc-resistance associated protein</fullName>
    </recommendedName>
</protein>
<dbReference type="PANTHER" id="PTHR38102">
    <property type="entry name" value="PERIPLASMIC CHAPERONE SPY"/>
    <property type="match status" value="1"/>
</dbReference>
<dbReference type="Proteomes" id="UP000269154">
    <property type="component" value="Unassembled WGS sequence"/>
</dbReference>
<dbReference type="AlphaFoldDB" id="A0A3N6NJX9"/>
<name>A0A3N6NJX9_9CYAN</name>